<dbReference type="PaxDb" id="3218-PP1S379_24V6.1"/>
<dbReference type="Gramene" id="Pp3c23_14232V3.1">
    <property type="protein sequence ID" value="Pp3c23_14232V3.1"/>
    <property type="gene ID" value="Pp3c23_14232"/>
</dbReference>
<dbReference type="Pfam" id="PF25968">
    <property type="entry name" value="CALS1"/>
    <property type="match status" value="1"/>
</dbReference>
<dbReference type="EnsemblPlants" id="Pp3c23_14230V3.1">
    <property type="protein sequence ID" value="Pp3c23_14230V3.1"/>
    <property type="gene ID" value="Pp3c23_14230"/>
</dbReference>
<dbReference type="SMART" id="SM01205">
    <property type="entry name" value="FKS1_dom1"/>
    <property type="match status" value="1"/>
</dbReference>
<evidence type="ECO:0000256" key="13">
    <source>
        <dbReference type="ARBA" id="ARBA00047777"/>
    </source>
</evidence>
<sequence>MADRVYNILPVDDPHAVDHAGMMFPEVKAAMRALQEVDRLPVPPDLRRWTPESDMLDWLGGFFGFQEDNVRNQREHLVLLLANGMMHLFPSPSMPLDTLETSVVKMIRKKVTGNYVKWCKFIGCKNNLIKLVERRGGPSEREPQWHDLMYTCLFLLIWGEAANLRFMPECLCFIYDNMLQELNKAIDGFTDNVELQGEIPTYAGPNGFLNNIIVPIYEVVKAEADSNNGGAAPHSSWRNYDDMNEYFWSSRCFEQLRWPFSLNPKMNEDIPYNQRVNYESCSYLIKPLRERGYLNRGTKDQDHKVGKTGFVEQRSFWYIFRSFDRIWVAHILVLQASVVTLWHNGGPPWIELQKPDPLARFLSIFITWSLLRVLQGLLDIGSQYSLVSKETVFTGIRMILKPLVAAVWAILFIIYYRRMWWQRNIDQYWSGYANDRLHEYLYIAAAFIVPEVLALVLFILPWLRNFVENSNWRIFHALTWWFQTRQFVGRGLREGVMDNLKYALFWLSVLASKCAFSYWLQIRPLIAPTKQILRTKNITYKWHEFFPNGSRAAIVVLWAPVLLIYFMDVQIWYSIWSSGVGAFVGLLQHLGEIRNVHQLRLRFKIFPSAFEFNLMPPKQLQHTTLWENAKDLVERFRLRYGWSAIHEKVEWGQREGVQFAHVWNLIVNTFRDEDLISDRELELLEIPSGAWRLSVFLWPSALLANQILQVLTNEVQYFKGDDTKLWGIISKHEYRRCAVTECYESIKHILLRRLLKVDSQEHKIIESVFKEIDASIAHDRFTTSFVLQKILIVHDRVVKLIAVLMTKPTGGNIRKVVDALQNLYEDVVEDFIRDSSVKEIIRGQHLSTATNKDTELFMNAVTLPSDDDAPFFKHLSRIHTTLSTREPFLNVPKGLEARRRISFFSNSLFMTMPRAPQVDRMLAFSVLTPYYTEEVIFSSKQLKEENEDGITILFYLQRIFPEDWLNFLERMKKKGLLELNLWDTDDAIELRLWASYRGQTLARTVRGMMYYERALQVQAFLDTATDTEMQGIKELLDAGSSPNRRGSFRSEHAYEERENRKNKQLQNLAAAGMKFTYVVTCQIYGNQKKTNDYKAADILRLMKTYHTGLRIAYVDEIKEEKGNKYYSVLVKYDKVLKREVEIYRIQLPGPLKLGEGKPENQNHALIFTRGDGVQTIDMNQEMYFEEAMKMRNLLEEFNRFRGIRKPTILGVREHVFTGSVSSLAWFMSAQETVFVTLNQRVYANPLKIRMHYGHPDVFDRLWFLGRGGISKASRSINISEDIFAGFNCTLRGGTVTHHEYIQAGKGRDVGLNQIAMFEAKVASGNGEQMLSRDVYRLGHHLDFFRMFSFYYTTVGFFVNNLIIVLTVFVFLWGRVYLALSGIEKSLTTGSNALSNAALTATLNQQLVVQLGLLTALPMLVEYALEHGFTTALWNMITMQLQLASLFFTFEMGTRSHYFGRTLLHGGAKYRATGRTFVVKHEKFAEIYRLYSRSHFTKGIELLMLLFCYLAYGVVSSSATYMLVMISSWFLAFTWIMAPFIFNPSGFDWLKTVEDFDEFLQWIWFKGDIFVKPEQSWEIWWEGEQTHLKTTGLWGKLLDIVLDLRLFLFQYGIVYHLQITGNSTSVFVYLLSWSYMLAAILLHLVISNASDRYAANKHGRYRLIQTVTIAVVAAIVIVLATRTNFTFLDILASFLAFLPTGWGILQICLVLRRPFLENSKVWGTITAVARLYDLGMGMIIMAPVAFLSWLPGFQAMQTRILYNEAFSRGLQISRLFVGKKNTHID</sequence>
<dbReference type="InterPro" id="IPR026899">
    <property type="entry name" value="FKS1-like_dom1"/>
</dbReference>
<dbReference type="InterPro" id="IPR058851">
    <property type="entry name" value="CALS1_helical"/>
</dbReference>
<protein>
    <recommendedName>
        <fullName evidence="12">1,3-beta-glucan synthase</fullName>
        <ecNumber evidence="3">2.4.1.34</ecNumber>
    </recommendedName>
    <alternativeName>
        <fullName evidence="12">1,3-beta-glucan synthase</fullName>
    </alternativeName>
</protein>
<feature type="transmembrane region" description="Helical" evidence="15">
    <location>
        <begin position="545"/>
        <end position="565"/>
    </location>
</feature>
<keyword evidence="7 15" id="KW-0812">Transmembrane</keyword>
<comment type="similarity">
    <text evidence="2">Belongs to the glycosyltransferase 48 family.</text>
</comment>
<keyword evidence="5" id="KW-0328">Glycosyltransferase</keyword>
<keyword evidence="4" id="KW-1003">Cell membrane</keyword>
<reference evidence="17 19" key="1">
    <citation type="journal article" date="2008" name="Science">
        <title>The Physcomitrella genome reveals evolutionary insights into the conquest of land by plants.</title>
        <authorList>
            <person name="Rensing S."/>
            <person name="Lang D."/>
            <person name="Zimmer A."/>
            <person name="Terry A."/>
            <person name="Salamov A."/>
            <person name="Shapiro H."/>
            <person name="Nishiyama T."/>
            <person name="Perroud P.-F."/>
            <person name="Lindquist E."/>
            <person name="Kamisugi Y."/>
            <person name="Tanahashi T."/>
            <person name="Sakakibara K."/>
            <person name="Fujita T."/>
            <person name="Oishi K."/>
            <person name="Shin-I T."/>
            <person name="Kuroki Y."/>
            <person name="Toyoda A."/>
            <person name="Suzuki Y."/>
            <person name="Hashimoto A."/>
            <person name="Yamaguchi K."/>
            <person name="Sugano A."/>
            <person name="Kohara Y."/>
            <person name="Fujiyama A."/>
            <person name="Anterola A."/>
            <person name="Aoki S."/>
            <person name="Ashton N."/>
            <person name="Barbazuk W.B."/>
            <person name="Barker E."/>
            <person name="Bennetzen J."/>
            <person name="Bezanilla M."/>
            <person name="Blankenship R."/>
            <person name="Cho S.H."/>
            <person name="Dutcher S."/>
            <person name="Estelle M."/>
            <person name="Fawcett J.A."/>
            <person name="Gundlach H."/>
            <person name="Hanada K."/>
            <person name="Heyl A."/>
            <person name="Hicks K.A."/>
            <person name="Hugh J."/>
            <person name="Lohr M."/>
            <person name="Mayer K."/>
            <person name="Melkozernov A."/>
            <person name="Murata T."/>
            <person name="Nelson D."/>
            <person name="Pils B."/>
            <person name="Prigge M."/>
            <person name="Reiss B."/>
            <person name="Renner T."/>
            <person name="Rombauts S."/>
            <person name="Rushton P."/>
            <person name="Sanderfoot A."/>
            <person name="Schween G."/>
            <person name="Shiu S.-H."/>
            <person name="Stueber K."/>
            <person name="Theodoulou F.L."/>
            <person name="Tu H."/>
            <person name="Van de Peer Y."/>
            <person name="Verrier P.J."/>
            <person name="Waters E."/>
            <person name="Wood A."/>
            <person name="Yang L."/>
            <person name="Cove D."/>
            <person name="Cuming A."/>
            <person name="Hasebe M."/>
            <person name="Lucas S."/>
            <person name="Mishler D.B."/>
            <person name="Reski R."/>
            <person name="Grigoriev I."/>
            <person name="Quatrano R.S."/>
            <person name="Boore J.L."/>
        </authorList>
    </citation>
    <scope>NUCLEOTIDE SEQUENCE [LARGE SCALE GENOMIC DNA]</scope>
    <source>
        <strain evidence="18 19">cv. Gransden 2004</strain>
    </source>
</reference>
<comment type="subcellular location">
    <subcellularLocation>
        <location evidence="1">Cell membrane</location>
        <topology evidence="1">Multi-pass membrane protein</topology>
    </subcellularLocation>
</comment>
<feature type="compositionally biased region" description="Basic and acidic residues" evidence="14">
    <location>
        <begin position="1048"/>
        <end position="1061"/>
    </location>
</feature>
<evidence type="ECO:0000256" key="5">
    <source>
        <dbReference type="ARBA" id="ARBA00022676"/>
    </source>
</evidence>
<organism evidence="17">
    <name type="scientific">Physcomitrium patens</name>
    <name type="common">Spreading-leaved earth moss</name>
    <name type="synonym">Physcomitrella patens</name>
    <dbReference type="NCBI Taxonomy" id="3218"/>
    <lineage>
        <taxon>Eukaryota</taxon>
        <taxon>Viridiplantae</taxon>
        <taxon>Streptophyta</taxon>
        <taxon>Embryophyta</taxon>
        <taxon>Bryophyta</taxon>
        <taxon>Bryophytina</taxon>
        <taxon>Bryopsida</taxon>
        <taxon>Funariidae</taxon>
        <taxon>Funariales</taxon>
        <taxon>Funariaceae</taxon>
        <taxon>Physcomitrium</taxon>
    </lineage>
</organism>
<dbReference type="Gramene" id="Pp3c23_14232V3.2">
    <property type="protein sequence ID" value="Pp3c23_14232V3.2"/>
    <property type="gene ID" value="Pp3c23_14232"/>
</dbReference>
<feature type="region of interest" description="Disordered" evidence="14">
    <location>
        <begin position="1040"/>
        <end position="1061"/>
    </location>
</feature>
<evidence type="ECO:0000313" key="17">
    <source>
        <dbReference type="EMBL" id="PNR29368.1"/>
    </source>
</evidence>
<keyword evidence="11" id="KW-0961">Cell wall biogenesis/degradation</keyword>
<feature type="transmembrane region" description="Helical" evidence="15">
    <location>
        <begin position="398"/>
        <end position="416"/>
    </location>
</feature>
<keyword evidence="10 15" id="KW-0472">Membrane</keyword>
<feature type="domain" description="1,3-beta-glucan synthase component FKS1-like" evidence="16">
    <location>
        <begin position="145"/>
        <end position="261"/>
    </location>
</feature>
<dbReference type="FunCoup" id="A0A2K1IJB8">
    <property type="interactions" value="2024"/>
</dbReference>
<dbReference type="Proteomes" id="UP000006727">
    <property type="component" value="Chromosome 23"/>
</dbReference>
<dbReference type="GO" id="GO:0046527">
    <property type="term" value="F:glucosyltransferase activity"/>
    <property type="evidence" value="ECO:0000318"/>
    <property type="project" value="GO_Central"/>
</dbReference>
<feature type="transmembrane region" description="Helical" evidence="15">
    <location>
        <begin position="440"/>
        <end position="463"/>
    </location>
</feature>
<dbReference type="GO" id="GO:0006075">
    <property type="term" value="P:(1-&gt;3)-beta-D-glucan biosynthetic process"/>
    <property type="evidence" value="ECO:0007669"/>
    <property type="project" value="InterPro"/>
</dbReference>
<dbReference type="STRING" id="3218.A0A2K1IJB8"/>
<keyword evidence="9 15" id="KW-1133">Transmembrane helix</keyword>
<dbReference type="RefSeq" id="XP_024361866.1">
    <property type="nucleotide sequence ID" value="XM_024506098.2"/>
</dbReference>
<evidence type="ECO:0000256" key="15">
    <source>
        <dbReference type="SAM" id="Phobius"/>
    </source>
</evidence>
<feature type="transmembrane region" description="Helical" evidence="15">
    <location>
        <begin position="1686"/>
        <end position="1710"/>
    </location>
</feature>
<evidence type="ECO:0000256" key="12">
    <source>
        <dbReference type="ARBA" id="ARBA00032165"/>
    </source>
</evidence>
<dbReference type="EC" id="2.4.1.34" evidence="3"/>
<dbReference type="Pfam" id="PF02364">
    <property type="entry name" value="Glucan_synthase"/>
    <property type="match status" value="2"/>
</dbReference>
<feature type="transmembrane region" description="Helical" evidence="15">
    <location>
        <begin position="1660"/>
        <end position="1680"/>
    </location>
</feature>
<evidence type="ECO:0000259" key="16">
    <source>
        <dbReference type="SMART" id="SM01205"/>
    </source>
</evidence>
<evidence type="ECO:0000256" key="8">
    <source>
        <dbReference type="ARBA" id="ARBA00022960"/>
    </source>
</evidence>
<evidence type="ECO:0000256" key="14">
    <source>
        <dbReference type="SAM" id="MobiDB-lite"/>
    </source>
</evidence>
<dbReference type="EnsemblPlants" id="Pp3c23_14232V3.1">
    <property type="protein sequence ID" value="Pp3c23_14232V3.1"/>
    <property type="gene ID" value="Pp3c23_14232"/>
</dbReference>
<reference evidence="18" key="3">
    <citation type="submission" date="2020-12" db="UniProtKB">
        <authorList>
            <consortium name="EnsemblPlants"/>
        </authorList>
    </citation>
    <scope>IDENTIFICATION</scope>
</reference>
<gene>
    <name evidence="18" type="primary">LOC112275602</name>
    <name evidence="17" type="ORF">PHYPA_028061</name>
</gene>
<evidence type="ECO:0000256" key="2">
    <source>
        <dbReference type="ARBA" id="ARBA00009040"/>
    </source>
</evidence>
<keyword evidence="8" id="KW-0133">Cell shape</keyword>
<evidence type="ECO:0000313" key="19">
    <source>
        <dbReference type="Proteomes" id="UP000006727"/>
    </source>
</evidence>
<accession>A0A2K1IJB8</accession>
<evidence type="ECO:0000256" key="11">
    <source>
        <dbReference type="ARBA" id="ARBA00023316"/>
    </source>
</evidence>
<dbReference type="PANTHER" id="PTHR12741">
    <property type="entry name" value="LYST-INTERACTING PROTEIN LIP5 DOPAMINE RESPONSIVE PROTEIN DRG-1"/>
    <property type="match status" value="1"/>
</dbReference>
<evidence type="ECO:0000256" key="4">
    <source>
        <dbReference type="ARBA" id="ARBA00022475"/>
    </source>
</evidence>
<evidence type="ECO:0000256" key="3">
    <source>
        <dbReference type="ARBA" id="ARBA00012589"/>
    </source>
</evidence>
<evidence type="ECO:0000256" key="7">
    <source>
        <dbReference type="ARBA" id="ARBA00022692"/>
    </source>
</evidence>
<feature type="transmembrane region" description="Helical" evidence="15">
    <location>
        <begin position="1625"/>
        <end position="1648"/>
    </location>
</feature>
<keyword evidence="6" id="KW-0808">Transferase</keyword>
<evidence type="ECO:0000313" key="18">
    <source>
        <dbReference type="EnsemblPlants" id="Pp3c23_14230V3.1"/>
    </source>
</evidence>
<reference evidence="17 19" key="2">
    <citation type="journal article" date="2018" name="Plant J.">
        <title>The Physcomitrella patens chromosome-scale assembly reveals moss genome structure and evolution.</title>
        <authorList>
            <person name="Lang D."/>
            <person name="Ullrich K.K."/>
            <person name="Murat F."/>
            <person name="Fuchs J."/>
            <person name="Jenkins J."/>
            <person name="Haas F.B."/>
            <person name="Piednoel M."/>
            <person name="Gundlach H."/>
            <person name="Van Bel M."/>
            <person name="Meyberg R."/>
            <person name="Vives C."/>
            <person name="Morata J."/>
            <person name="Symeonidi A."/>
            <person name="Hiss M."/>
            <person name="Muchero W."/>
            <person name="Kamisugi Y."/>
            <person name="Saleh O."/>
            <person name="Blanc G."/>
            <person name="Decker E.L."/>
            <person name="van Gessel N."/>
            <person name="Grimwood J."/>
            <person name="Hayes R.D."/>
            <person name="Graham S.W."/>
            <person name="Gunter L.E."/>
            <person name="McDaniel S.F."/>
            <person name="Hoernstein S.N.W."/>
            <person name="Larsson A."/>
            <person name="Li F.W."/>
            <person name="Perroud P.F."/>
            <person name="Phillips J."/>
            <person name="Ranjan P."/>
            <person name="Rokshar D.S."/>
            <person name="Rothfels C.J."/>
            <person name="Schneider L."/>
            <person name="Shu S."/>
            <person name="Stevenson D.W."/>
            <person name="Thummler F."/>
            <person name="Tillich M."/>
            <person name="Villarreal Aguilar J.C."/>
            <person name="Widiez T."/>
            <person name="Wong G.K."/>
            <person name="Wymore A."/>
            <person name="Zhang Y."/>
            <person name="Zimmer A.D."/>
            <person name="Quatrano R.S."/>
            <person name="Mayer K.F.X."/>
            <person name="Goodstein D."/>
            <person name="Casacuberta J.M."/>
            <person name="Vandepoele K."/>
            <person name="Reski R."/>
            <person name="Cuming A.C."/>
            <person name="Tuskan G.A."/>
            <person name="Maumus F."/>
            <person name="Salse J."/>
            <person name="Schmutz J."/>
            <person name="Rensing S.A."/>
        </authorList>
    </citation>
    <scope>NUCLEOTIDE SEQUENCE [LARGE SCALE GENOMIC DNA]</scope>
    <source>
        <strain evidence="18 19">cv. Gransden 2004</strain>
    </source>
</reference>
<dbReference type="EnsemblPlants" id="Pp3c23_14232V3.2">
    <property type="protein sequence ID" value="Pp3c23_14232V3.2"/>
    <property type="gene ID" value="Pp3c23_14232"/>
</dbReference>
<feature type="transmembrane region" description="Helical" evidence="15">
    <location>
        <begin position="1498"/>
        <end position="1514"/>
    </location>
</feature>
<dbReference type="GO" id="GO:0008360">
    <property type="term" value="P:regulation of cell shape"/>
    <property type="evidence" value="ECO:0007669"/>
    <property type="project" value="UniProtKB-KW"/>
</dbReference>
<name>A0A2K1IJB8_PHYPA</name>
<feature type="transmembrane region" description="Helical" evidence="15">
    <location>
        <begin position="1520"/>
        <end position="1541"/>
    </location>
</feature>
<evidence type="ECO:0000256" key="9">
    <source>
        <dbReference type="ARBA" id="ARBA00022989"/>
    </source>
</evidence>
<dbReference type="GO" id="GO:0000148">
    <property type="term" value="C:1,3-beta-D-glucan synthase complex"/>
    <property type="evidence" value="ECO:0007669"/>
    <property type="project" value="InterPro"/>
</dbReference>
<dbReference type="KEGG" id="ppp:112275602"/>
<dbReference type="Gramene" id="Pp3c23_14230V3.1">
    <property type="protein sequence ID" value="Pp3c23_14230V3.1"/>
    <property type="gene ID" value="Pp3c23_14230"/>
</dbReference>
<comment type="catalytic activity">
    <reaction evidence="13">
        <text>[(1-&gt;3)-beta-D-glucosyl](n) + UDP-alpha-D-glucose = [(1-&gt;3)-beta-D-glucosyl](n+1) + UDP + H(+)</text>
        <dbReference type="Rhea" id="RHEA:21476"/>
        <dbReference type="Rhea" id="RHEA-COMP:11146"/>
        <dbReference type="Rhea" id="RHEA-COMP:14303"/>
        <dbReference type="ChEBI" id="CHEBI:15378"/>
        <dbReference type="ChEBI" id="CHEBI:37671"/>
        <dbReference type="ChEBI" id="CHEBI:58223"/>
        <dbReference type="ChEBI" id="CHEBI:58885"/>
        <dbReference type="EC" id="2.4.1.34"/>
    </reaction>
</comment>
<dbReference type="PANTHER" id="PTHR12741:SF7">
    <property type="entry name" value="CALLOSE SYNTHASE 12"/>
    <property type="match status" value="1"/>
</dbReference>
<proteinExistence type="inferred from homology"/>
<evidence type="ECO:0000256" key="6">
    <source>
        <dbReference type="ARBA" id="ARBA00022679"/>
    </source>
</evidence>
<feature type="transmembrane region" description="Helical" evidence="15">
    <location>
        <begin position="1349"/>
        <end position="1372"/>
    </location>
</feature>
<feature type="transmembrane region" description="Helical" evidence="15">
    <location>
        <begin position="502"/>
        <end position="520"/>
    </location>
</feature>
<dbReference type="GO" id="GO:0005886">
    <property type="term" value="C:plasma membrane"/>
    <property type="evidence" value="ECO:0000318"/>
    <property type="project" value="GO_Central"/>
</dbReference>
<dbReference type="EMBL" id="ABEU02000023">
    <property type="protein sequence ID" value="PNR29368.1"/>
    <property type="molecule type" value="Genomic_DNA"/>
</dbReference>
<dbReference type="InterPro" id="IPR003440">
    <property type="entry name" value="Glyco_trans_48_dom"/>
</dbReference>
<dbReference type="Pfam" id="PF14288">
    <property type="entry name" value="FKS1_dom1"/>
    <property type="match status" value="1"/>
</dbReference>
<feature type="transmembrane region" description="Helical" evidence="15">
    <location>
        <begin position="1730"/>
        <end position="1749"/>
    </location>
</feature>
<keyword evidence="19" id="KW-1185">Reference proteome</keyword>
<dbReference type="OrthoDB" id="1880850at2759"/>
<evidence type="ECO:0000256" key="10">
    <source>
        <dbReference type="ARBA" id="ARBA00023136"/>
    </source>
</evidence>
<dbReference type="GeneID" id="112275602"/>
<dbReference type="GO" id="GO:0003843">
    <property type="term" value="F:1,3-beta-D-glucan synthase activity"/>
    <property type="evidence" value="ECO:0007669"/>
    <property type="project" value="UniProtKB-EC"/>
</dbReference>
<evidence type="ECO:0000256" key="1">
    <source>
        <dbReference type="ARBA" id="ARBA00004651"/>
    </source>
</evidence>